<dbReference type="NCBIfam" id="TIGR01007">
    <property type="entry name" value="eps_fam"/>
    <property type="match status" value="1"/>
</dbReference>
<dbReference type="SUPFAM" id="SSF160246">
    <property type="entry name" value="EspE N-terminal domain-like"/>
    <property type="match status" value="1"/>
</dbReference>
<evidence type="ECO:0000259" key="4">
    <source>
        <dbReference type="Pfam" id="PF01656"/>
    </source>
</evidence>
<keyword evidence="1" id="KW-0547">Nucleotide-binding</keyword>
<gene>
    <name evidence="5" type="ordered locus">Mpe_A0736</name>
</gene>
<dbReference type="EMBL" id="CP000555">
    <property type="protein sequence ID" value="ABM93698.1"/>
    <property type="molecule type" value="Genomic_DNA"/>
</dbReference>
<name>A2SDQ9_METPP</name>
<keyword evidence="6" id="KW-1185">Reference proteome</keyword>
<keyword evidence="5" id="KW-0418">Kinase</keyword>
<feature type="region of interest" description="Disordered" evidence="3">
    <location>
        <begin position="1"/>
        <end position="38"/>
    </location>
</feature>
<evidence type="ECO:0000313" key="6">
    <source>
        <dbReference type="Proteomes" id="UP000000366"/>
    </source>
</evidence>
<proteinExistence type="predicted"/>
<dbReference type="GO" id="GO:0004713">
    <property type="term" value="F:protein tyrosine kinase activity"/>
    <property type="evidence" value="ECO:0007669"/>
    <property type="project" value="TreeGrafter"/>
</dbReference>
<dbReference type="SUPFAM" id="SSF52540">
    <property type="entry name" value="P-loop containing nucleoside triphosphate hydrolases"/>
    <property type="match status" value="1"/>
</dbReference>
<keyword evidence="5" id="KW-0808">Transferase</keyword>
<dbReference type="KEGG" id="mpt:Mpe_A0736"/>
<dbReference type="GO" id="GO:0005886">
    <property type="term" value="C:plasma membrane"/>
    <property type="evidence" value="ECO:0007669"/>
    <property type="project" value="TreeGrafter"/>
</dbReference>
<organism evidence="5 6">
    <name type="scientific">Methylibium petroleiphilum (strain ATCC BAA-1232 / LMG 22953 / PM1)</name>
    <dbReference type="NCBI Taxonomy" id="420662"/>
    <lineage>
        <taxon>Bacteria</taxon>
        <taxon>Pseudomonadati</taxon>
        <taxon>Pseudomonadota</taxon>
        <taxon>Betaproteobacteria</taxon>
        <taxon>Burkholderiales</taxon>
        <taxon>Sphaerotilaceae</taxon>
        <taxon>Methylibium</taxon>
    </lineage>
</organism>
<dbReference type="PANTHER" id="PTHR32309">
    <property type="entry name" value="TYROSINE-PROTEIN KINASE"/>
    <property type="match status" value="1"/>
</dbReference>
<dbReference type="GO" id="GO:0005524">
    <property type="term" value="F:ATP binding"/>
    <property type="evidence" value="ECO:0007669"/>
    <property type="project" value="UniProtKB-KW"/>
</dbReference>
<protein>
    <submittedName>
        <fullName evidence="5">Tyrosine kinase</fullName>
    </submittedName>
</protein>
<dbReference type="eggNOG" id="COG0489">
    <property type="taxonomic scope" value="Bacteria"/>
</dbReference>
<dbReference type="Pfam" id="PF01656">
    <property type="entry name" value="CbiA"/>
    <property type="match status" value="1"/>
</dbReference>
<evidence type="ECO:0000256" key="3">
    <source>
        <dbReference type="SAM" id="MobiDB-lite"/>
    </source>
</evidence>
<keyword evidence="2" id="KW-0067">ATP-binding</keyword>
<dbReference type="InterPro" id="IPR037257">
    <property type="entry name" value="T2SS_E_N_sf"/>
</dbReference>
<dbReference type="RefSeq" id="WP_011828336.1">
    <property type="nucleotide sequence ID" value="NC_008825.1"/>
</dbReference>
<sequence>MRREPVIAHQPLGSSAGAADTDNPSLSSPEGTEDVSDLHDRSIGDIIREAKRLTDAQIEKILAYQRKHGLRFGEAAVALKLVTNDDVLWALSQQFHYPYAPSGKSDCNPELVVAANPFCEQAEAFRELRSQLMMGVLSLSEARRALAVVSPDVGDGKTFVAANMAVAFSQLGGRALLVDADMRTPRQHKLFGIDNSNGLSSILSGRSRQNVIHQVPDLPTLFVLPVGAVPPNPLELVQRPAFGLLMHELLSKFDHVVVDTPASVHGADARVVAAKCGAALVIGRRGKSRMKSMQTLINALAKGPAQLAGVIVNEQ</sequence>
<dbReference type="AlphaFoldDB" id="A2SDQ9"/>
<dbReference type="InterPro" id="IPR050445">
    <property type="entry name" value="Bact_polysacc_biosynth/exp"/>
</dbReference>
<dbReference type="PANTHER" id="PTHR32309:SF13">
    <property type="entry name" value="FERRIC ENTEROBACTIN TRANSPORT PROTEIN FEPE"/>
    <property type="match status" value="1"/>
</dbReference>
<evidence type="ECO:0000313" key="5">
    <source>
        <dbReference type="EMBL" id="ABM93698.1"/>
    </source>
</evidence>
<dbReference type="InterPro" id="IPR005702">
    <property type="entry name" value="Wzc-like_C"/>
</dbReference>
<evidence type="ECO:0000256" key="2">
    <source>
        <dbReference type="ARBA" id="ARBA00022840"/>
    </source>
</evidence>
<dbReference type="InterPro" id="IPR002586">
    <property type="entry name" value="CobQ/CobB/MinD/ParA_Nub-bd_dom"/>
</dbReference>
<dbReference type="InterPro" id="IPR027417">
    <property type="entry name" value="P-loop_NTPase"/>
</dbReference>
<dbReference type="STRING" id="420662.Mpe_A0736"/>
<feature type="domain" description="CobQ/CobB/MinD/ParA nucleotide binding" evidence="4">
    <location>
        <begin position="147"/>
        <end position="313"/>
    </location>
</feature>
<reference evidence="5 6" key="1">
    <citation type="journal article" date="2007" name="J. Bacteriol.">
        <title>Whole-genome analysis of the methyl tert-butyl ether-degrading beta-proteobacterium Methylibium petroleiphilum PM1.</title>
        <authorList>
            <person name="Kane S.R."/>
            <person name="Chakicherla A.Y."/>
            <person name="Chain P.S.G."/>
            <person name="Schmidt R."/>
            <person name="Shin M.W."/>
            <person name="Legler T.C."/>
            <person name="Scow K.M."/>
            <person name="Larimer F.W."/>
            <person name="Lucas S.M."/>
            <person name="Richardson P.M."/>
            <person name="Hristova K.R."/>
        </authorList>
    </citation>
    <scope>NUCLEOTIDE SEQUENCE [LARGE SCALE GENOMIC DNA]</scope>
    <source>
        <strain evidence="6">ATCC BAA-1232 / LMG 22953 / PM1</strain>
    </source>
</reference>
<dbReference type="CDD" id="cd05387">
    <property type="entry name" value="BY-kinase"/>
    <property type="match status" value="1"/>
</dbReference>
<evidence type="ECO:0000256" key="1">
    <source>
        <dbReference type="ARBA" id="ARBA00022741"/>
    </source>
</evidence>
<accession>A2SDQ9</accession>
<dbReference type="Gene3D" id="3.40.50.300">
    <property type="entry name" value="P-loop containing nucleotide triphosphate hydrolases"/>
    <property type="match status" value="1"/>
</dbReference>
<dbReference type="HOGENOM" id="CLU_052027_2_1_4"/>
<dbReference type="Proteomes" id="UP000000366">
    <property type="component" value="Chromosome"/>
</dbReference>